<dbReference type="Pfam" id="PF12704">
    <property type="entry name" value="MacB_PCD"/>
    <property type="match status" value="2"/>
</dbReference>
<organism evidence="9 10">
    <name type="scientific">Emticicia soli</name>
    <dbReference type="NCBI Taxonomy" id="2027878"/>
    <lineage>
        <taxon>Bacteria</taxon>
        <taxon>Pseudomonadati</taxon>
        <taxon>Bacteroidota</taxon>
        <taxon>Cytophagia</taxon>
        <taxon>Cytophagales</taxon>
        <taxon>Leadbetterellaceae</taxon>
        <taxon>Emticicia</taxon>
    </lineage>
</organism>
<sequence length="892" mass="100600">MKNHPNIPSPPRWADKLLMAFLPEDLAEELQGDMHEQFEMQVEEMGLTKARWLYVWEVLRFCRPYYLKRRLSAQADSMNDYYFLINPYMIRNYLKIAWRNLLKNKTFGSINLFGLVTGLTTCLLIFLYVSDELSFDRYHKNASQIYRIDNEIKFNDNYNDMAVCSPQVGVVFKASFPEIENYVRLRWRGNLLLKKDGQTELIQRVAFADSTLFNVFSFKALSGNLATALNEPNGIVLTEKIALQFFNNTNIAGQSFVTDHKTYKITAVIENISKQSHFNFDVFVPMSDDPDSKATTWLSANYNTYLLLRKDANLATLQAKMAKINHEKLSLELKSVINKSLDEFLQSGGLANISLTPMLDIHLKSHKIGELEGNGNPDNVYIFSVIGFLILLLASFNYTNLSTAVATNRAKEVGMRKVMGSSKLSIIVQFLSESLVLSFVALFISYLLLALLLPTFNHLANKSLVFQDILQPQLIVSSLVLMLVLSLFSGAYPAFFISSFVPSQVLKGKITKGFKSGWFRNSLVVFQFSITIILLIGTIVIYRQLNFIKSKDIGYKRDQVLVLQNMEVLNKQAESFKKELSNISGVESVSKSGYLPSNYYRNSNTFFINPAADGSVSMQSWTVDDAYIPTLGIELLKGRNFSKEFSTDSSMVILNEVAAKKFGGNDILGKKIYTLQDINTKVMIAYTVVGIIKDFNFSNLRHEVTPLGLFLGENLGSISIKVSSQNLPGLISQIEAKWKARVPGQALNYSFMDEDFNRQYEADQKTGKIATSFAVLAILIASLGLLGLVLYAVELRTKEIGIRKVLGASISSVYALLTREFIVLVLVAMVLAFPIAYYLMQRWLQDFVYRINIEWWVFAVAGTFTIAVALLTVSYQAIKAALMNPVKSLKSE</sequence>
<dbReference type="PANTHER" id="PTHR30572">
    <property type="entry name" value="MEMBRANE COMPONENT OF TRANSPORTER-RELATED"/>
    <property type="match status" value="1"/>
</dbReference>
<dbReference type="Proteomes" id="UP001597510">
    <property type="component" value="Unassembled WGS sequence"/>
</dbReference>
<evidence type="ECO:0000256" key="4">
    <source>
        <dbReference type="ARBA" id="ARBA00022989"/>
    </source>
</evidence>
<protein>
    <submittedName>
        <fullName evidence="9">FtsX-like permease family protein</fullName>
    </submittedName>
</protein>
<evidence type="ECO:0000256" key="6">
    <source>
        <dbReference type="SAM" id="Phobius"/>
    </source>
</evidence>
<dbReference type="InterPro" id="IPR003838">
    <property type="entry name" value="ABC3_permease_C"/>
</dbReference>
<comment type="caution">
    <text evidence="9">The sequence shown here is derived from an EMBL/GenBank/DDBJ whole genome shotgun (WGS) entry which is preliminary data.</text>
</comment>
<feature type="transmembrane region" description="Helical" evidence="6">
    <location>
        <begin position="773"/>
        <end position="793"/>
    </location>
</feature>
<evidence type="ECO:0000256" key="1">
    <source>
        <dbReference type="ARBA" id="ARBA00004651"/>
    </source>
</evidence>
<feature type="transmembrane region" description="Helical" evidence="6">
    <location>
        <begin position="855"/>
        <end position="878"/>
    </location>
</feature>
<reference evidence="10" key="1">
    <citation type="journal article" date="2019" name="Int. J. Syst. Evol. Microbiol.">
        <title>The Global Catalogue of Microorganisms (GCM) 10K type strain sequencing project: providing services to taxonomists for standard genome sequencing and annotation.</title>
        <authorList>
            <consortium name="The Broad Institute Genomics Platform"/>
            <consortium name="The Broad Institute Genome Sequencing Center for Infectious Disease"/>
            <person name="Wu L."/>
            <person name="Ma J."/>
        </authorList>
    </citation>
    <scope>NUCLEOTIDE SEQUENCE [LARGE SCALE GENOMIC DNA]</scope>
    <source>
        <strain evidence="10">KCTC 52344</strain>
    </source>
</reference>
<feature type="domain" description="ABC3 transporter permease C-terminal" evidence="7">
    <location>
        <begin position="772"/>
        <end position="885"/>
    </location>
</feature>
<feature type="transmembrane region" description="Helical" evidence="6">
    <location>
        <begin position="522"/>
        <end position="542"/>
    </location>
</feature>
<dbReference type="PANTHER" id="PTHR30572:SF18">
    <property type="entry name" value="ABC-TYPE MACROLIDE FAMILY EXPORT SYSTEM PERMEASE COMPONENT 2"/>
    <property type="match status" value="1"/>
</dbReference>
<evidence type="ECO:0000256" key="5">
    <source>
        <dbReference type="ARBA" id="ARBA00023136"/>
    </source>
</evidence>
<feature type="transmembrane region" description="Helical" evidence="6">
    <location>
        <begin position="821"/>
        <end position="840"/>
    </location>
</feature>
<feature type="transmembrane region" description="Helical" evidence="6">
    <location>
        <begin position="380"/>
        <end position="405"/>
    </location>
</feature>
<evidence type="ECO:0000259" key="8">
    <source>
        <dbReference type="Pfam" id="PF12704"/>
    </source>
</evidence>
<dbReference type="InterPro" id="IPR050250">
    <property type="entry name" value="Macrolide_Exporter_MacB"/>
</dbReference>
<name>A0ABW5JA60_9BACT</name>
<dbReference type="NCBIfam" id="NF038404">
    <property type="entry name" value="perm_prefix_2"/>
    <property type="match status" value="1"/>
</dbReference>
<dbReference type="InterPro" id="IPR025857">
    <property type="entry name" value="MacB_PCD"/>
</dbReference>
<keyword evidence="10" id="KW-1185">Reference proteome</keyword>
<dbReference type="InterPro" id="IPR047699">
    <property type="entry name" value="Permease_put_prefix"/>
</dbReference>
<keyword evidence="3 6" id="KW-0812">Transmembrane</keyword>
<proteinExistence type="predicted"/>
<evidence type="ECO:0000313" key="10">
    <source>
        <dbReference type="Proteomes" id="UP001597510"/>
    </source>
</evidence>
<evidence type="ECO:0000313" key="9">
    <source>
        <dbReference type="EMBL" id="MFD2521958.1"/>
    </source>
</evidence>
<keyword evidence="5 6" id="KW-0472">Membrane</keyword>
<feature type="transmembrane region" description="Helical" evidence="6">
    <location>
        <begin position="474"/>
        <end position="501"/>
    </location>
</feature>
<feature type="domain" description="MacB-like periplasmic core" evidence="8">
    <location>
        <begin position="561"/>
        <end position="696"/>
    </location>
</feature>
<evidence type="ECO:0000259" key="7">
    <source>
        <dbReference type="Pfam" id="PF02687"/>
    </source>
</evidence>
<dbReference type="Pfam" id="PF02687">
    <property type="entry name" value="FtsX"/>
    <property type="match status" value="2"/>
</dbReference>
<gene>
    <name evidence="9" type="ORF">ACFSR2_13750</name>
</gene>
<feature type="transmembrane region" description="Helical" evidence="6">
    <location>
        <begin position="109"/>
        <end position="129"/>
    </location>
</feature>
<comment type="subcellular location">
    <subcellularLocation>
        <location evidence="1">Cell membrane</location>
        <topology evidence="1">Multi-pass membrane protein</topology>
    </subcellularLocation>
</comment>
<evidence type="ECO:0000256" key="2">
    <source>
        <dbReference type="ARBA" id="ARBA00022475"/>
    </source>
</evidence>
<accession>A0ABW5JA60</accession>
<keyword evidence="2" id="KW-1003">Cell membrane</keyword>
<dbReference type="EMBL" id="JBHULC010000011">
    <property type="protein sequence ID" value="MFD2521958.1"/>
    <property type="molecule type" value="Genomic_DNA"/>
</dbReference>
<feature type="domain" description="ABC3 transporter permease C-terminal" evidence="7">
    <location>
        <begin position="385"/>
        <end position="499"/>
    </location>
</feature>
<evidence type="ECO:0000256" key="3">
    <source>
        <dbReference type="ARBA" id="ARBA00022692"/>
    </source>
</evidence>
<feature type="domain" description="MacB-like periplasmic core" evidence="8">
    <location>
        <begin position="110"/>
        <end position="323"/>
    </location>
</feature>
<feature type="transmembrane region" description="Helical" evidence="6">
    <location>
        <begin position="426"/>
        <end position="454"/>
    </location>
</feature>
<keyword evidence="4 6" id="KW-1133">Transmembrane helix</keyword>
<dbReference type="RefSeq" id="WP_340236233.1">
    <property type="nucleotide sequence ID" value="NZ_JBBEWC010000005.1"/>
</dbReference>